<gene>
    <name evidence="1" type="ORF">SAMN06265371_101382</name>
</gene>
<organism evidence="1 2">
    <name type="scientific">Lutibacter agarilyticus</name>
    <dbReference type="NCBI Taxonomy" id="1109740"/>
    <lineage>
        <taxon>Bacteria</taxon>
        <taxon>Pseudomonadati</taxon>
        <taxon>Bacteroidota</taxon>
        <taxon>Flavobacteriia</taxon>
        <taxon>Flavobacteriales</taxon>
        <taxon>Flavobacteriaceae</taxon>
        <taxon>Lutibacter</taxon>
    </lineage>
</organism>
<reference evidence="1 2" key="1">
    <citation type="submission" date="2017-06" db="EMBL/GenBank/DDBJ databases">
        <authorList>
            <person name="Kim H.J."/>
            <person name="Triplett B.A."/>
        </authorList>
    </citation>
    <scope>NUCLEOTIDE SEQUENCE [LARGE SCALE GENOMIC DNA]</scope>
    <source>
        <strain evidence="1 2">DSM 29150</strain>
    </source>
</reference>
<dbReference type="Proteomes" id="UP000198384">
    <property type="component" value="Unassembled WGS sequence"/>
</dbReference>
<evidence type="ECO:0000313" key="1">
    <source>
        <dbReference type="EMBL" id="SNR33350.1"/>
    </source>
</evidence>
<proteinExistence type="predicted"/>
<keyword evidence="2" id="KW-1185">Reference proteome</keyword>
<dbReference type="PROSITE" id="PS51257">
    <property type="entry name" value="PROKAR_LIPOPROTEIN"/>
    <property type="match status" value="1"/>
</dbReference>
<protein>
    <submittedName>
        <fullName evidence="1">Uncharacterized protein</fullName>
    </submittedName>
</protein>
<dbReference type="EMBL" id="FZNT01000001">
    <property type="protein sequence ID" value="SNR33350.1"/>
    <property type="molecule type" value="Genomic_DNA"/>
</dbReference>
<dbReference type="RefSeq" id="WP_176461187.1">
    <property type="nucleotide sequence ID" value="NZ_FZNT01000001.1"/>
</dbReference>
<evidence type="ECO:0000313" key="2">
    <source>
        <dbReference type="Proteomes" id="UP000198384"/>
    </source>
</evidence>
<name>A0A238VG33_9FLAO</name>
<accession>A0A238VG33</accession>
<sequence>MKRIIPYFLGISLIAITFTSCKSAKGGCGLTSDAQQIEQNTSATNSIIVSDV</sequence>
<dbReference type="AlphaFoldDB" id="A0A238VG33"/>